<dbReference type="STRING" id="62928.azo3716"/>
<sequence length="164" mass="18306">MPGRTGAGPIRQAEAALQLGLVQTLRLPGPTDIAIWSNIMSAKEIYLHHFAVMAPENVIEKVVEFYGEILGLRPGFRPDFAVPGYWLYSGSHPLIHLTVNNDRSEGTQGYFHHVALHCSNFDEVVDRLDKANVGYRRNDLDSVRLVQLIVRDPAGTPVELTFDK</sequence>
<dbReference type="KEGG" id="azo:azo3716"/>
<reference evidence="2 3" key="1">
    <citation type="journal article" date="2006" name="Nat. Biotechnol.">
        <title>Complete genome of the mutualistic, N2-fixing grass endophyte Azoarcus sp. strain BH72.</title>
        <authorList>
            <person name="Krause A."/>
            <person name="Ramakumar A."/>
            <person name="Bartels D."/>
            <person name="Battistoni F."/>
            <person name="Bekel T."/>
            <person name="Boch J."/>
            <person name="Boehm M."/>
            <person name="Friedrich F."/>
            <person name="Hurek T."/>
            <person name="Krause L."/>
            <person name="Linke B."/>
            <person name="McHardy A.C."/>
            <person name="Sarkar A."/>
            <person name="Schneiker S."/>
            <person name="Syed A.A."/>
            <person name="Thauer R."/>
            <person name="Vorhoelter F.-J."/>
            <person name="Weidner S."/>
            <person name="Puehler A."/>
            <person name="Reinhold-Hurek B."/>
            <person name="Kaiser O."/>
            <person name="Goesmann A."/>
        </authorList>
    </citation>
    <scope>NUCLEOTIDE SEQUENCE [LARGE SCALE GENOMIC DNA]</scope>
    <source>
        <strain evidence="2 3">BH72</strain>
    </source>
</reference>
<feature type="domain" description="VOC" evidence="1">
    <location>
        <begin position="46"/>
        <end position="163"/>
    </location>
</feature>
<evidence type="ECO:0000313" key="3">
    <source>
        <dbReference type="Proteomes" id="UP000002588"/>
    </source>
</evidence>
<dbReference type="AlphaFoldDB" id="A1KBX6"/>
<organism evidence="2 3">
    <name type="scientific">Azoarcus sp. (strain BH72)</name>
    <dbReference type="NCBI Taxonomy" id="418699"/>
    <lineage>
        <taxon>Bacteria</taxon>
        <taxon>Pseudomonadati</taxon>
        <taxon>Pseudomonadota</taxon>
        <taxon>Betaproteobacteria</taxon>
        <taxon>Rhodocyclales</taxon>
        <taxon>Zoogloeaceae</taxon>
        <taxon>Azoarcus</taxon>
    </lineage>
</organism>
<keyword evidence="3" id="KW-1185">Reference proteome</keyword>
<dbReference type="InterPro" id="IPR004360">
    <property type="entry name" value="Glyas_Fos-R_dOase_dom"/>
</dbReference>
<protein>
    <recommendedName>
        <fullName evidence="1">VOC domain-containing protein</fullName>
    </recommendedName>
</protein>
<dbReference type="InterPro" id="IPR029068">
    <property type="entry name" value="Glyas_Bleomycin-R_OHBP_Dase"/>
</dbReference>
<dbReference type="SUPFAM" id="SSF54593">
    <property type="entry name" value="Glyoxalase/Bleomycin resistance protein/Dihydroxybiphenyl dioxygenase"/>
    <property type="match status" value="1"/>
</dbReference>
<dbReference type="Gene3D" id="3.10.180.10">
    <property type="entry name" value="2,3-Dihydroxybiphenyl 1,2-Dioxygenase, domain 1"/>
    <property type="match status" value="1"/>
</dbReference>
<proteinExistence type="predicted"/>
<evidence type="ECO:0000259" key="1">
    <source>
        <dbReference type="PROSITE" id="PS51819"/>
    </source>
</evidence>
<dbReference type="eggNOG" id="COG0346">
    <property type="taxonomic scope" value="Bacteria"/>
</dbReference>
<dbReference type="InterPro" id="IPR037523">
    <property type="entry name" value="VOC_core"/>
</dbReference>
<dbReference type="PROSITE" id="PS51819">
    <property type="entry name" value="VOC"/>
    <property type="match status" value="1"/>
</dbReference>
<name>A1KBX6_AZOSB</name>
<dbReference type="Pfam" id="PF00903">
    <property type="entry name" value="Glyoxalase"/>
    <property type="match status" value="1"/>
</dbReference>
<dbReference type="EMBL" id="AM406670">
    <property type="protein sequence ID" value="CAL96332.1"/>
    <property type="molecule type" value="Genomic_DNA"/>
</dbReference>
<gene>
    <name evidence="2" type="ordered locus">azo3716</name>
</gene>
<accession>A1KBX6</accession>
<evidence type="ECO:0000313" key="2">
    <source>
        <dbReference type="EMBL" id="CAL96332.1"/>
    </source>
</evidence>
<dbReference type="Proteomes" id="UP000002588">
    <property type="component" value="Chromosome"/>
</dbReference>
<dbReference type="HOGENOM" id="CLU_046006_12_4_4"/>